<feature type="domain" description="Amine oxidase" evidence="12">
    <location>
        <begin position="93"/>
        <end position="612"/>
    </location>
</feature>
<accession>A0AAN6T5S8</accession>
<dbReference type="InterPro" id="IPR036188">
    <property type="entry name" value="FAD/NAD-bd_sf"/>
</dbReference>
<sequence>MTSPRCLARLRGSYSAGHGTWPSRPRFLTSRAARLGRGQHHLATASTVVTLRPAPRASAVTVPLARSRQSGRHYIAVSKPQSPRHIAVIGAGLTGLTTAWYLARELPKAKITIYDAGKKLGGWIDTVKHDVKTPDGKAGTVVFERAARMVKPQRSAPSRVPRWDDLVFYDLVTKLNLTDQLMSSKQADETVAGFIYYPDHLVPIPILSIKPFIDPIGTLKSLANAASALTEPAFRDLIPGIINMNLTNDEHRLDLAEGRTDMSVGDYWSHRFGNPGLVDKVFSAMLHGVTGGDVWTTSMGSGIMADQLVSRDGLPITKVPIRMADYELVRQLAADKAVFDLASKHLQSSALWFRDGFGTLAHALADALRTNPNVTLKLNEPVTKISYANGLDQVSVSTKSGTQRYEKVISTIFAKHLHEIATPELPSLASSEAVTIMLVNLWYPVPHLNYPHHGFGYLIPQATPYSQNPECLLGVIFDSDREFPLPTPTNPNPTNRGADTLQGTKLTVMMGGHYWSSLPPTALPTPDEAIEQAKRAVARHLKLPQDISDAAHGSAKLCADCIPQHLVGHAARMRAAHGELEWGFKGRLAVAGQSYQNPGVLGMLRAGRDVAMQIAGRQAAASDPLPRLPDGRDQVVPWTVGETGLERFTRRPDHYAVEKALLPLRYNSGAVLDEDGQVVPKAGGGNGE</sequence>
<keyword evidence="8 11" id="KW-0350">Heme biosynthesis</keyword>
<dbReference type="InterPro" id="IPR004572">
    <property type="entry name" value="Protoporphyrinogen_oxidase"/>
</dbReference>
<evidence type="ECO:0000256" key="6">
    <source>
        <dbReference type="ARBA" id="ARBA00022827"/>
    </source>
</evidence>
<keyword evidence="14" id="KW-1185">Reference proteome</keyword>
<dbReference type="Pfam" id="PF01593">
    <property type="entry name" value="Amino_oxidase"/>
    <property type="match status" value="1"/>
</dbReference>
<evidence type="ECO:0000256" key="10">
    <source>
        <dbReference type="ARBA" id="ARBA00047554"/>
    </source>
</evidence>
<evidence type="ECO:0000256" key="1">
    <source>
        <dbReference type="ARBA" id="ARBA00002600"/>
    </source>
</evidence>
<reference evidence="13" key="2">
    <citation type="submission" date="2023-05" db="EMBL/GenBank/DDBJ databases">
        <authorList>
            <consortium name="Lawrence Berkeley National Laboratory"/>
            <person name="Steindorff A."/>
            <person name="Hensen N."/>
            <person name="Bonometti L."/>
            <person name="Westerberg I."/>
            <person name="Brannstrom I.O."/>
            <person name="Guillou S."/>
            <person name="Cros-Aarteil S."/>
            <person name="Calhoun S."/>
            <person name="Haridas S."/>
            <person name="Kuo A."/>
            <person name="Mondo S."/>
            <person name="Pangilinan J."/>
            <person name="Riley R."/>
            <person name="Labutti K."/>
            <person name="Andreopoulos B."/>
            <person name="Lipzen A."/>
            <person name="Chen C."/>
            <person name="Yanf M."/>
            <person name="Daum C."/>
            <person name="Ng V."/>
            <person name="Clum A."/>
            <person name="Ohm R."/>
            <person name="Martin F."/>
            <person name="Silar P."/>
            <person name="Natvig D."/>
            <person name="Lalanne C."/>
            <person name="Gautier V."/>
            <person name="Ament-Velasquez S.L."/>
            <person name="Kruys A."/>
            <person name="Hutchinson M.I."/>
            <person name="Powell A.J."/>
            <person name="Barry K."/>
            <person name="Miller A.N."/>
            <person name="Grigoriev I.V."/>
            <person name="Debuchy R."/>
            <person name="Gladieux P."/>
            <person name="Thoren M.H."/>
            <person name="Johannesson H."/>
        </authorList>
    </citation>
    <scope>NUCLEOTIDE SEQUENCE</scope>
    <source>
        <strain evidence="13">CBS 757.83</strain>
    </source>
</reference>
<keyword evidence="5 11" id="KW-0285">Flavoprotein</keyword>
<keyword evidence="6 11" id="KW-0274">FAD</keyword>
<reference evidence="13" key="1">
    <citation type="journal article" date="2023" name="Mol. Phylogenet. Evol.">
        <title>Genome-scale phylogeny and comparative genomics of the fungal order Sordariales.</title>
        <authorList>
            <person name="Hensen N."/>
            <person name="Bonometti L."/>
            <person name="Westerberg I."/>
            <person name="Brannstrom I.O."/>
            <person name="Guillou S."/>
            <person name="Cros-Aarteil S."/>
            <person name="Calhoun S."/>
            <person name="Haridas S."/>
            <person name="Kuo A."/>
            <person name="Mondo S."/>
            <person name="Pangilinan J."/>
            <person name="Riley R."/>
            <person name="LaButti K."/>
            <person name="Andreopoulos B."/>
            <person name="Lipzen A."/>
            <person name="Chen C."/>
            <person name="Yan M."/>
            <person name="Daum C."/>
            <person name="Ng V."/>
            <person name="Clum A."/>
            <person name="Steindorff A."/>
            <person name="Ohm R.A."/>
            <person name="Martin F."/>
            <person name="Silar P."/>
            <person name="Natvig D.O."/>
            <person name="Lalanne C."/>
            <person name="Gautier V."/>
            <person name="Ament-Velasquez S.L."/>
            <person name="Kruys A."/>
            <person name="Hutchinson M.I."/>
            <person name="Powell A.J."/>
            <person name="Barry K."/>
            <person name="Miller A.N."/>
            <person name="Grigoriev I.V."/>
            <person name="Debuchy R."/>
            <person name="Gladieux P."/>
            <person name="Hiltunen Thoren M."/>
            <person name="Johannesson H."/>
        </authorList>
    </citation>
    <scope>NUCLEOTIDE SEQUENCE</scope>
    <source>
        <strain evidence="13">CBS 757.83</strain>
    </source>
</reference>
<dbReference type="PANTHER" id="PTHR42923:SF3">
    <property type="entry name" value="PROTOPORPHYRINOGEN OXIDASE"/>
    <property type="match status" value="1"/>
</dbReference>
<evidence type="ECO:0000259" key="12">
    <source>
        <dbReference type="Pfam" id="PF01593"/>
    </source>
</evidence>
<evidence type="ECO:0000256" key="2">
    <source>
        <dbReference type="ARBA" id="ARBA00005073"/>
    </source>
</evidence>
<evidence type="ECO:0000256" key="5">
    <source>
        <dbReference type="ARBA" id="ARBA00022630"/>
    </source>
</evidence>
<gene>
    <name evidence="13" type="ORF">N658DRAFT_492312</name>
</gene>
<comment type="catalytic activity">
    <reaction evidence="10 11">
        <text>protoporphyrinogen IX + 3 O2 = protoporphyrin IX + 3 H2O2</text>
        <dbReference type="Rhea" id="RHEA:25576"/>
        <dbReference type="ChEBI" id="CHEBI:15379"/>
        <dbReference type="ChEBI" id="CHEBI:16240"/>
        <dbReference type="ChEBI" id="CHEBI:57306"/>
        <dbReference type="ChEBI" id="CHEBI:57307"/>
        <dbReference type="EC" id="1.3.3.4"/>
    </reaction>
</comment>
<evidence type="ECO:0000256" key="9">
    <source>
        <dbReference type="ARBA" id="ARBA00023244"/>
    </source>
</evidence>
<proteinExistence type="inferred from homology"/>
<evidence type="ECO:0000256" key="11">
    <source>
        <dbReference type="RuleBase" id="RU367069"/>
    </source>
</evidence>
<evidence type="ECO:0000256" key="7">
    <source>
        <dbReference type="ARBA" id="ARBA00023002"/>
    </source>
</evidence>
<comment type="function">
    <text evidence="1 11">Catalyzes the 6-electron oxidation of protoporphyrinogen-IX to form protoporphyrin-IX.</text>
</comment>
<dbReference type="InterPro" id="IPR002937">
    <property type="entry name" value="Amino_oxidase"/>
</dbReference>
<dbReference type="NCBIfam" id="TIGR00562">
    <property type="entry name" value="proto_IX_ox"/>
    <property type="match status" value="1"/>
</dbReference>
<dbReference type="SUPFAM" id="SSF54373">
    <property type="entry name" value="FAD-linked reductases, C-terminal domain"/>
    <property type="match status" value="1"/>
</dbReference>
<organism evidence="13 14">
    <name type="scientific">Parathielavia hyrcaniae</name>
    <dbReference type="NCBI Taxonomy" id="113614"/>
    <lineage>
        <taxon>Eukaryota</taxon>
        <taxon>Fungi</taxon>
        <taxon>Dikarya</taxon>
        <taxon>Ascomycota</taxon>
        <taxon>Pezizomycotina</taxon>
        <taxon>Sordariomycetes</taxon>
        <taxon>Sordariomycetidae</taxon>
        <taxon>Sordariales</taxon>
        <taxon>Chaetomiaceae</taxon>
        <taxon>Parathielavia</taxon>
    </lineage>
</organism>
<dbReference type="GO" id="GO:0005743">
    <property type="term" value="C:mitochondrial inner membrane"/>
    <property type="evidence" value="ECO:0007669"/>
    <property type="project" value="UniProtKB-SubCell"/>
</dbReference>
<dbReference type="EMBL" id="MU863625">
    <property type="protein sequence ID" value="KAK4105808.1"/>
    <property type="molecule type" value="Genomic_DNA"/>
</dbReference>
<name>A0AAN6T5S8_9PEZI</name>
<evidence type="ECO:0000313" key="13">
    <source>
        <dbReference type="EMBL" id="KAK4105808.1"/>
    </source>
</evidence>
<dbReference type="GO" id="GO:0006782">
    <property type="term" value="P:protoporphyrinogen IX biosynthetic process"/>
    <property type="evidence" value="ECO:0007669"/>
    <property type="project" value="UniProtKB-UniRule"/>
</dbReference>
<comment type="pathway">
    <text evidence="2 11">Porphyrin-containing compound metabolism; protoporphyrin-IX biosynthesis; protoporphyrin-IX from protoporphyrinogen-IX: step 1/1.</text>
</comment>
<comment type="caution">
    <text evidence="13">The sequence shown here is derived from an EMBL/GenBank/DDBJ whole genome shotgun (WGS) entry which is preliminary data.</text>
</comment>
<evidence type="ECO:0000256" key="8">
    <source>
        <dbReference type="ARBA" id="ARBA00023133"/>
    </source>
</evidence>
<evidence type="ECO:0000256" key="3">
    <source>
        <dbReference type="ARBA" id="ARBA00010551"/>
    </source>
</evidence>
<dbReference type="PANTHER" id="PTHR42923">
    <property type="entry name" value="PROTOPORPHYRINOGEN OXIDASE"/>
    <property type="match status" value="1"/>
</dbReference>
<comment type="cofactor">
    <cofactor evidence="11">
        <name>FAD</name>
        <dbReference type="ChEBI" id="CHEBI:57692"/>
    </cofactor>
    <text evidence="11">Binds 1 FAD per subunit.</text>
</comment>
<keyword evidence="9 11" id="KW-0627">Porphyrin biosynthesis</keyword>
<dbReference type="GO" id="GO:0004729">
    <property type="term" value="F:oxygen-dependent protoporphyrinogen oxidase activity"/>
    <property type="evidence" value="ECO:0007669"/>
    <property type="project" value="UniProtKB-UniRule"/>
</dbReference>
<evidence type="ECO:0000256" key="4">
    <source>
        <dbReference type="ARBA" id="ARBA00012867"/>
    </source>
</evidence>
<comment type="similarity">
    <text evidence="3 11">Belongs to the protoporphyrinogen/coproporphyrinogen oxidase family. Protoporphyrinogen oxidase subfamily.</text>
</comment>
<dbReference type="InterPro" id="IPR050464">
    <property type="entry name" value="Zeta_carotene_desat/Oxidored"/>
</dbReference>
<keyword evidence="7 11" id="KW-0560">Oxidoreductase</keyword>
<comment type="subcellular location">
    <subcellularLocation>
        <location evidence="11">Mitochondrion inner membrane</location>
    </subcellularLocation>
</comment>
<protein>
    <recommendedName>
        <fullName evidence="4 11">Protoporphyrinogen oxidase</fullName>
        <ecNumber evidence="4 11">1.3.3.4</ecNumber>
    </recommendedName>
</protein>
<dbReference type="Proteomes" id="UP001305647">
    <property type="component" value="Unassembled WGS sequence"/>
</dbReference>
<dbReference type="SUPFAM" id="SSF51905">
    <property type="entry name" value="FAD/NAD(P)-binding domain"/>
    <property type="match status" value="1"/>
</dbReference>
<dbReference type="AlphaFoldDB" id="A0AAN6T5S8"/>
<evidence type="ECO:0000313" key="14">
    <source>
        <dbReference type="Proteomes" id="UP001305647"/>
    </source>
</evidence>
<dbReference type="EC" id="1.3.3.4" evidence="4 11"/>
<dbReference type="Gene3D" id="3.50.50.60">
    <property type="entry name" value="FAD/NAD(P)-binding domain"/>
    <property type="match status" value="1"/>
</dbReference>